<keyword evidence="8 11" id="KW-0472">Membrane</keyword>
<feature type="signal peptide" evidence="12">
    <location>
        <begin position="1"/>
        <end position="21"/>
    </location>
</feature>
<dbReference type="Pfam" id="PF08263">
    <property type="entry name" value="LRRNT_2"/>
    <property type="match status" value="1"/>
</dbReference>
<organism evidence="15 16">
    <name type="scientific">Microthlaspi erraticum</name>
    <dbReference type="NCBI Taxonomy" id="1685480"/>
    <lineage>
        <taxon>Eukaryota</taxon>
        <taxon>Viridiplantae</taxon>
        <taxon>Streptophyta</taxon>
        <taxon>Embryophyta</taxon>
        <taxon>Tracheophyta</taxon>
        <taxon>Spermatophyta</taxon>
        <taxon>Magnoliopsida</taxon>
        <taxon>eudicotyledons</taxon>
        <taxon>Gunneridae</taxon>
        <taxon>Pentapetalae</taxon>
        <taxon>rosids</taxon>
        <taxon>malvids</taxon>
        <taxon>Brassicales</taxon>
        <taxon>Brassicaceae</taxon>
        <taxon>Coluteocarpeae</taxon>
        <taxon>Microthlaspi</taxon>
    </lineage>
</organism>
<dbReference type="PANTHER" id="PTHR48062">
    <property type="entry name" value="RECEPTOR-LIKE PROTEIN 14"/>
    <property type="match status" value="1"/>
</dbReference>
<evidence type="ECO:0000256" key="6">
    <source>
        <dbReference type="ARBA" id="ARBA00022737"/>
    </source>
</evidence>
<keyword evidence="4" id="KW-0433">Leucine-rich repeat</keyword>
<evidence type="ECO:0000256" key="3">
    <source>
        <dbReference type="ARBA" id="ARBA00022475"/>
    </source>
</evidence>
<keyword evidence="6" id="KW-0677">Repeat</keyword>
<dbReference type="InterPro" id="IPR001611">
    <property type="entry name" value="Leu-rich_rpt"/>
</dbReference>
<gene>
    <name evidence="14" type="ORF">MERR_LOCUS15475</name>
    <name evidence="15" type="ORF">MERR_LOCUS37637</name>
</gene>
<dbReference type="OrthoDB" id="4691307at2759"/>
<dbReference type="Pfam" id="PF00560">
    <property type="entry name" value="LRR_1"/>
    <property type="match status" value="3"/>
</dbReference>
<feature type="chain" id="PRO_5033535825" description="Leucine-rich repeat-containing N-terminal plant-type domain-containing protein" evidence="12">
    <location>
        <begin position="22"/>
        <end position="706"/>
    </location>
</feature>
<evidence type="ECO:0000313" key="14">
    <source>
        <dbReference type="EMBL" id="CAA7028240.1"/>
    </source>
</evidence>
<dbReference type="FunFam" id="3.80.10.10:FF:000213">
    <property type="entry name" value="Tyrosine-sulfated glycopeptide receptor 1"/>
    <property type="match status" value="2"/>
</dbReference>
<dbReference type="Proteomes" id="UP000467841">
    <property type="component" value="Unassembled WGS sequence"/>
</dbReference>
<dbReference type="InterPro" id="IPR003591">
    <property type="entry name" value="Leu-rich_rpt_typical-subtyp"/>
</dbReference>
<sequence>MVMMMMMVTMTLMIVSPQVRSCIEAERKGLLELKAYVNISNSDFVYDWPNNKDSDCCRWERVKCNLTSGHVIGYKSLGKLKNLEVLDYSENYVNKSSVLPFLNAASSLKTLVLRGNSMDGIFPIKELKNLRNLKLLDLSRNEFIGPLPDMANFHKLEGLDLSNNKFSGSLEKKGICQLQNLLELDLSKNKFTGPFPQCFDSLTQLQVLDISSNLFSGTLPSLIGNLDSLEYLSLSDNEFEGSFSFDLIANLSKLKVFKLSSITSLLHVKAETSLQPKFQLSVLELQNCNLETFPSFLQYHKDLRVINLSKNKLTGSFPSWFLEEYPKLRVLLLQNNSFTMLQLPRLLLNHSLEFLDVSTNNFDQRLPENIYGNVEGNLPTHFNGQYMSLLYFNDNEFTGTIPSTLIKDVLVLDLRNNKLSGPIPPFVNNQSIFSLLLRGNALTGQIPTELCGLRSIRILDLAKNRLNGSIPSCLNKILLGRSAEYDDENGYIEKYEPDNTRHEVYSRLLVLPSEYSPQYTSYLRFIVEFSSKSRYESYTPEGLEFMFGLDLSSNELSGEIPKELGDLQGVRALNLSHNSLSGLIPESFSNLKDIESIDLSFNMLRGSIPRDLTKLDYMVVFNVSYNNLSGSIPSQRRFSTLDGTNFIGNPLLCGSALNKSCDDNINNSIDEETAIDIDMEIFYWTLAATYVATWMAFIVFLFLDSP</sequence>
<keyword evidence="3" id="KW-1003">Cell membrane</keyword>
<dbReference type="SUPFAM" id="SSF52058">
    <property type="entry name" value="L domain-like"/>
    <property type="match status" value="2"/>
</dbReference>
<dbReference type="InterPro" id="IPR051502">
    <property type="entry name" value="RLP_Defense_Trigger"/>
</dbReference>
<keyword evidence="10" id="KW-0325">Glycoprotein</keyword>
<dbReference type="InterPro" id="IPR032675">
    <property type="entry name" value="LRR_dom_sf"/>
</dbReference>
<feature type="domain" description="Leucine-rich repeat-containing N-terminal plant-type" evidence="13">
    <location>
        <begin position="25"/>
        <end position="65"/>
    </location>
</feature>
<evidence type="ECO:0000256" key="7">
    <source>
        <dbReference type="ARBA" id="ARBA00022989"/>
    </source>
</evidence>
<comment type="similarity">
    <text evidence="2">Belongs to the RLP family.</text>
</comment>
<evidence type="ECO:0000256" key="1">
    <source>
        <dbReference type="ARBA" id="ARBA00004251"/>
    </source>
</evidence>
<evidence type="ECO:0000256" key="5">
    <source>
        <dbReference type="ARBA" id="ARBA00022692"/>
    </source>
</evidence>
<evidence type="ECO:0000259" key="13">
    <source>
        <dbReference type="Pfam" id="PF08263"/>
    </source>
</evidence>
<keyword evidence="12" id="KW-0732">Signal</keyword>
<evidence type="ECO:0000256" key="9">
    <source>
        <dbReference type="ARBA" id="ARBA00023170"/>
    </source>
</evidence>
<proteinExistence type="inferred from homology"/>
<reference evidence="15 16" key="1">
    <citation type="submission" date="2020-01" db="EMBL/GenBank/DDBJ databases">
        <authorList>
            <person name="Mishra B."/>
        </authorList>
    </citation>
    <scope>NUCLEOTIDE SEQUENCE [LARGE SCALE GENOMIC DNA]</scope>
</reference>
<evidence type="ECO:0000256" key="11">
    <source>
        <dbReference type="SAM" id="Phobius"/>
    </source>
</evidence>
<dbReference type="GO" id="GO:0005886">
    <property type="term" value="C:plasma membrane"/>
    <property type="evidence" value="ECO:0007669"/>
    <property type="project" value="UniProtKB-SubCell"/>
</dbReference>
<name>A0A6D2KN00_9BRAS</name>
<evidence type="ECO:0000313" key="16">
    <source>
        <dbReference type="Proteomes" id="UP000467841"/>
    </source>
</evidence>
<evidence type="ECO:0000256" key="4">
    <source>
        <dbReference type="ARBA" id="ARBA00022614"/>
    </source>
</evidence>
<accession>A0A6D2KN00</accession>
<dbReference type="InterPro" id="IPR013210">
    <property type="entry name" value="LRR_N_plant-typ"/>
</dbReference>
<dbReference type="EMBL" id="CACVBM020001065">
    <property type="protein sequence ID" value="CAA7028240.1"/>
    <property type="molecule type" value="Genomic_DNA"/>
</dbReference>
<keyword evidence="9" id="KW-0675">Receptor</keyword>
<evidence type="ECO:0000256" key="12">
    <source>
        <dbReference type="SAM" id="SignalP"/>
    </source>
</evidence>
<dbReference type="AlphaFoldDB" id="A0A6D2KN00"/>
<dbReference type="PANTHER" id="PTHR48062:SF25">
    <property type="entry name" value="RECEPTOR-LIKE PROTEIN 9A-RELATED"/>
    <property type="match status" value="1"/>
</dbReference>
<protein>
    <recommendedName>
        <fullName evidence="13">Leucine-rich repeat-containing N-terminal plant-type domain-containing protein</fullName>
    </recommendedName>
</protein>
<feature type="transmembrane region" description="Helical" evidence="11">
    <location>
        <begin position="681"/>
        <end position="703"/>
    </location>
</feature>
<evidence type="ECO:0000256" key="8">
    <source>
        <dbReference type="ARBA" id="ARBA00023136"/>
    </source>
</evidence>
<comment type="subcellular location">
    <subcellularLocation>
        <location evidence="1">Cell membrane</location>
        <topology evidence="1">Single-pass type I membrane protein</topology>
    </subcellularLocation>
</comment>
<evidence type="ECO:0000256" key="10">
    <source>
        <dbReference type="ARBA" id="ARBA00023180"/>
    </source>
</evidence>
<keyword evidence="7 11" id="KW-1133">Transmembrane helix</keyword>
<keyword evidence="16" id="KW-1185">Reference proteome</keyword>
<dbReference type="Gene3D" id="3.80.10.10">
    <property type="entry name" value="Ribonuclease Inhibitor"/>
    <property type="match status" value="5"/>
</dbReference>
<evidence type="ECO:0000313" key="15">
    <source>
        <dbReference type="EMBL" id="CAA7050402.1"/>
    </source>
</evidence>
<dbReference type="SMART" id="SM00369">
    <property type="entry name" value="LRR_TYP"/>
    <property type="match status" value="7"/>
</dbReference>
<dbReference type="Pfam" id="PF13855">
    <property type="entry name" value="LRR_8"/>
    <property type="match status" value="2"/>
</dbReference>
<keyword evidence="5 11" id="KW-0812">Transmembrane</keyword>
<dbReference type="EMBL" id="CACVBM020001448">
    <property type="protein sequence ID" value="CAA7050402.1"/>
    <property type="molecule type" value="Genomic_DNA"/>
</dbReference>
<evidence type="ECO:0000256" key="2">
    <source>
        <dbReference type="ARBA" id="ARBA00009592"/>
    </source>
</evidence>